<dbReference type="Gene3D" id="3.40.50.1360">
    <property type="match status" value="1"/>
</dbReference>
<dbReference type="InterPro" id="IPR036388">
    <property type="entry name" value="WH-like_DNA-bd_sf"/>
</dbReference>
<protein>
    <submittedName>
        <fullName evidence="5">DeoR/GlpR family DNA-binding transcription regulator</fullName>
    </submittedName>
</protein>
<dbReference type="GO" id="GO:0003700">
    <property type="term" value="F:DNA-binding transcription factor activity"/>
    <property type="evidence" value="ECO:0007669"/>
    <property type="project" value="InterPro"/>
</dbReference>
<dbReference type="GO" id="GO:0003677">
    <property type="term" value="F:DNA binding"/>
    <property type="evidence" value="ECO:0007669"/>
    <property type="project" value="UniProtKB-KW"/>
</dbReference>
<reference evidence="5" key="1">
    <citation type="journal article" date="2021" name="PeerJ">
        <title>Extensive microbial diversity within the chicken gut microbiome revealed by metagenomics and culture.</title>
        <authorList>
            <person name="Gilroy R."/>
            <person name="Ravi A."/>
            <person name="Getino M."/>
            <person name="Pursley I."/>
            <person name="Horton D.L."/>
            <person name="Alikhan N.F."/>
            <person name="Baker D."/>
            <person name="Gharbi K."/>
            <person name="Hall N."/>
            <person name="Watson M."/>
            <person name="Adriaenssens E.M."/>
            <person name="Foster-Nyarko E."/>
            <person name="Jarju S."/>
            <person name="Secka A."/>
            <person name="Antonio M."/>
            <person name="Oren A."/>
            <person name="Chaudhuri R.R."/>
            <person name="La Ragione R."/>
            <person name="Hildebrand F."/>
            <person name="Pallen M.J."/>
        </authorList>
    </citation>
    <scope>NUCLEOTIDE SEQUENCE</scope>
    <source>
        <strain evidence="5">ChiSjej5B23-15282</strain>
    </source>
</reference>
<evidence type="ECO:0000313" key="5">
    <source>
        <dbReference type="EMBL" id="HIX48144.1"/>
    </source>
</evidence>
<dbReference type="PROSITE" id="PS51000">
    <property type="entry name" value="HTH_DEOR_2"/>
    <property type="match status" value="1"/>
</dbReference>
<dbReference type="InterPro" id="IPR014036">
    <property type="entry name" value="DeoR-like_C"/>
</dbReference>
<keyword evidence="3" id="KW-0804">Transcription</keyword>
<dbReference type="Proteomes" id="UP000824243">
    <property type="component" value="Unassembled WGS sequence"/>
</dbReference>
<dbReference type="Pfam" id="PF08220">
    <property type="entry name" value="HTH_DeoR"/>
    <property type="match status" value="1"/>
</dbReference>
<keyword evidence="1" id="KW-0805">Transcription regulation</keyword>
<dbReference type="InterPro" id="IPR037171">
    <property type="entry name" value="NagB/RpiA_transferase-like"/>
</dbReference>
<dbReference type="EMBL" id="DXFA01000075">
    <property type="protein sequence ID" value="HIX48144.1"/>
    <property type="molecule type" value="Genomic_DNA"/>
</dbReference>
<dbReference type="Pfam" id="PF00455">
    <property type="entry name" value="DeoRC"/>
    <property type="match status" value="1"/>
</dbReference>
<dbReference type="InterPro" id="IPR018356">
    <property type="entry name" value="Tscrpt_reg_HTH_DeoR_CS"/>
</dbReference>
<gene>
    <name evidence="5" type="ORF">H9981_03885</name>
</gene>
<dbReference type="Gene3D" id="1.10.10.10">
    <property type="entry name" value="Winged helix-like DNA-binding domain superfamily/Winged helix DNA-binding domain"/>
    <property type="match status" value="1"/>
</dbReference>
<dbReference type="InterPro" id="IPR001034">
    <property type="entry name" value="DeoR_HTH"/>
</dbReference>
<evidence type="ECO:0000256" key="1">
    <source>
        <dbReference type="ARBA" id="ARBA00023015"/>
    </source>
</evidence>
<dbReference type="PROSITE" id="PS00894">
    <property type="entry name" value="HTH_DEOR_1"/>
    <property type="match status" value="1"/>
</dbReference>
<evidence type="ECO:0000259" key="4">
    <source>
        <dbReference type="PROSITE" id="PS51000"/>
    </source>
</evidence>
<accession>A0A9D2AT38</accession>
<evidence type="ECO:0000313" key="6">
    <source>
        <dbReference type="Proteomes" id="UP000824243"/>
    </source>
</evidence>
<sequence length="256" mass="28423">MLAIERRNEILEKLQTDRRVVVSELSQIYDVSEETIRRDLEKLVNDGYAIKSYGGAVINENVNIELPFNIRKNRNIVGKQRIAELVSRIVKDGDSIMLDASSTAVYIAKALQEKGKKNLTVITNSIEIIIELFDAQDWTVMSTGGASREGSFALVGPQTDKAIRSYHVDKAIISCKGVDADAGMTDSDELHANNKATMLASATEKILAVDSSKFDKTAFTNIGPLDDLTMVVTDEKPEDRWLRTFKESGIKCIYSE</sequence>
<dbReference type="PANTHER" id="PTHR30363">
    <property type="entry name" value="HTH-TYPE TRANSCRIPTIONAL REGULATOR SRLR-RELATED"/>
    <property type="match status" value="1"/>
</dbReference>
<proteinExistence type="predicted"/>
<evidence type="ECO:0000256" key="2">
    <source>
        <dbReference type="ARBA" id="ARBA00023125"/>
    </source>
</evidence>
<dbReference type="SMART" id="SM00420">
    <property type="entry name" value="HTH_DEOR"/>
    <property type="match status" value="1"/>
</dbReference>
<dbReference type="PRINTS" id="PR00037">
    <property type="entry name" value="HTHLACR"/>
</dbReference>
<dbReference type="AlphaFoldDB" id="A0A9D2AT38"/>
<organism evidence="5 6">
    <name type="scientific">Candidatus Mediterraneibacter caccavium</name>
    <dbReference type="NCBI Taxonomy" id="2838661"/>
    <lineage>
        <taxon>Bacteria</taxon>
        <taxon>Bacillati</taxon>
        <taxon>Bacillota</taxon>
        <taxon>Clostridia</taxon>
        <taxon>Lachnospirales</taxon>
        <taxon>Lachnospiraceae</taxon>
        <taxon>Mediterraneibacter</taxon>
    </lineage>
</organism>
<dbReference type="InterPro" id="IPR036390">
    <property type="entry name" value="WH_DNA-bd_sf"/>
</dbReference>
<comment type="caution">
    <text evidence="5">The sequence shown here is derived from an EMBL/GenBank/DDBJ whole genome shotgun (WGS) entry which is preliminary data.</text>
</comment>
<dbReference type="InterPro" id="IPR050313">
    <property type="entry name" value="Carb_Metab_HTH_regulators"/>
</dbReference>
<dbReference type="SUPFAM" id="SSF100950">
    <property type="entry name" value="NagB/RpiA/CoA transferase-like"/>
    <property type="match status" value="1"/>
</dbReference>
<name>A0A9D2AT38_9FIRM</name>
<dbReference type="SMART" id="SM01134">
    <property type="entry name" value="DeoRC"/>
    <property type="match status" value="1"/>
</dbReference>
<reference evidence="5" key="2">
    <citation type="submission" date="2021-04" db="EMBL/GenBank/DDBJ databases">
        <authorList>
            <person name="Gilroy R."/>
        </authorList>
    </citation>
    <scope>NUCLEOTIDE SEQUENCE</scope>
    <source>
        <strain evidence="5">ChiSjej5B23-15282</strain>
    </source>
</reference>
<feature type="domain" description="HTH deoR-type" evidence="4">
    <location>
        <begin position="3"/>
        <end position="58"/>
    </location>
</feature>
<keyword evidence="2 5" id="KW-0238">DNA-binding</keyword>
<evidence type="ECO:0000256" key="3">
    <source>
        <dbReference type="ARBA" id="ARBA00023163"/>
    </source>
</evidence>
<dbReference type="PANTHER" id="PTHR30363:SF44">
    <property type="entry name" value="AGA OPERON TRANSCRIPTIONAL REPRESSOR-RELATED"/>
    <property type="match status" value="1"/>
</dbReference>
<dbReference type="SUPFAM" id="SSF46785">
    <property type="entry name" value="Winged helix' DNA-binding domain"/>
    <property type="match status" value="1"/>
</dbReference>